<dbReference type="InterPro" id="IPR016084">
    <property type="entry name" value="Haem_Oase-like_multi-hlx"/>
</dbReference>
<dbReference type="GO" id="GO:0046872">
    <property type="term" value="F:metal ion binding"/>
    <property type="evidence" value="ECO:0007669"/>
    <property type="project" value="UniProtKB-KW"/>
</dbReference>
<dbReference type="Proteomes" id="UP001279553">
    <property type="component" value="Unassembled WGS sequence"/>
</dbReference>
<comment type="caution">
    <text evidence="6">The sequence shown here is derived from an EMBL/GenBank/DDBJ whole genome shotgun (WGS) entry which is preliminary data.</text>
</comment>
<keyword evidence="7" id="KW-1185">Reference proteome</keyword>
<feature type="binding site" description="axial binding residue" evidence="5">
    <location>
        <position position="33"/>
    </location>
    <ligand>
        <name>heme b</name>
        <dbReference type="ChEBI" id="CHEBI:60344"/>
    </ligand>
    <ligandPart>
        <name>Fe</name>
        <dbReference type="ChEBI" id="CHEBI:18248"/>
    </ligandPart>
</feature>
<dbReference type="Gene3D" id="1.20.910.10">
    <property type="entry name" value="Heme oxygenase-like"/>
    <property type="match status" value="1"/>
</dbReference>
<evidence type="ECO:0000256" key="5">
    <source>
        <dbReference type="PIRSR" id="PIRSR000343-2"/>
    </source>
</evidence>
<dbReference type="PANTHER" id="PTHR10720">
    <property type="entry name" value="HEME OXYGENASE"/>
    <property type="match status" value="1"/>
</dbReference>
<organism evidence="6 7">
    <name type="scientific">Acidiphilium acidophilum</name>
    <name type="common">Thiobacillus acidophilus</name>
    <dbReference type="NCBI Taxonomy" id="76588"/>
    <lineage>
        <taxon>Bacteria</taxon>
        <taxon>Pseudomonadati</taxon>
        <taxon>Pseudomonadota</taxon>
        <taxon>Alphaproteobacteria</taxon>
        <taxon>Acetobacterales</taxon>
        <taxon>Acidocellaceae</taxon>
        <taxon>Acidiphilium</taxon>
    </lineage>
</organism>
<dbReference type="PANTHER" id="PTHR10720:SF0">
    <property type="entry name" value="HEME OXYGENASE"/>
    <property type="match status" value="1"/>
</dbReference>
<accession>A0AAW9DKY6</accession>
<dbReference type="GO" id="GO:0006979">
    <property type="term" value="P:response to oxidative stress"/>
    <property type="evidence" value="ECO:0007669"/>
    <property type="project" value="TreeGrafter"/>
</dbReference>
<name>A0AAW9DKY6_ACIAO</name>
<dbReference type="CDD" id="cd19165">
    <property type="entry name" value="HemeO"/>
    <property type="match status" value="1"/>
</dbReference>
<dbReference type="AlphaFoldDB" id="A0AAW9DKY6"/>
<evidence type="ECO:0000256" key="2">
    <source>
        <dbReference type="ARBA" id="ARBA00022723"/>
    </source>
</evidence>
<dbReference type="RefSeq" id="WP_319612414.1">
    <property type="nucleotide sequence ID" value="NZ_JAWXYB010000001.1"/>
</dbReference>
<dbReference type="Pfam" id="PF01126">
    <property type="entry name" value="Heme_oxygenase"/>
    <property type="match status" value="1"/>
</dbReference>
<dbReference type="PRINTS" id="PR00088">
    <property type="entry name" value="HAEMOXYGNASE"/>
</dbReference>
<gene>
    <name evidence="6" type="ORF">SIL87_00790</name>
</gene>
<keyword evidence="3 5" id="KW-0408">Iron</keyword>
<feature type="binding site" evidence="4">
    <location>
        <position position="188"/>
    </location>
    <ligand>
        <name>heme b</name>
        <dbReference type="ChEBI" id="CHEBI:60344"/>
    </ligand>
</feature>
<evidence type="ECO:0000256" key="3">
    <source>
        <dbReference type="ARBA" id="ARBA00023004"/>
    </source>
</evidence>
<dbReference type="InterPro" id="IPR016053">
    <property type="entry name" value="Haem_Oase-like"/>
</dbReference>
<protein>
    <submittedName>
        <fullName evidence="6">Biliverdin-producing heme oxygenase</fullName>
    </submittedName>
</protein>
<dbReference type="GO" id="GO:0042167">
    <property type="term" value="P:heme catabolic process"/>
    <property type="evidence" value="ECO:0007669"/>
    <property type="project" value="TreeGrafter"/>
</dbReference>
<evidence type="ECO:0000256" key="4">
    <source>
        <dbReference type="PIRSR" id="PIRSR000343-1"/>
    </source>
</evidence>
<dbReference type="EMBL" id="JAWXYB010000001">
    <property type="protein sequence ID" value="MDX5929303.1"/>
    <property type="molecule type" value="Genomic_DNA"/>
</dbReference>
<dbReference type="SUPFAM" id="SSF48613">
    <property type="entry name" value="Heme oxygenase-like"/>
    <property type="match status" value="1"/>
</dbReference>
<evidence type="ECO:0000313" key="6">
    <source>
        <dbReference type="EMBL" id="MDX5929303.1"/>
    </source>
</evidence>
<evidence type="ECO:0000313" key="7">
    <source>
        <dbReference type="Proteomes" id="UP001279553"/>
    </source>
</evidence>
<keyword evidence="2 5" id="KW-0479">Metal-binding</keyword>
<reference evidence="6 7" key="1">
    <citation type="submission" date="2023-11" db="EMBL/GenBank/DDBJ databases">
        <title>MicrobeMod: A computational toolkit for identifying prokaryotic methylation and restriction-modification with nanopore sequencing.</title>
        <authorList>
            <person name="Crits-Christoph A."/>
            <person name="Kang S.C."/>
            <person name="Lee H."/>
            <person name="Ostrov N."/>
        </authorList>
    </citation>
    <scope>NUCLEOTIDE SEQUENCE [LARGE SCALE GENOMIC DNA]</scope>
    <source>
        <strain evidence="6 7">DSMZ 700</strain>
    </source>
</reference>
<proteinExistence type="predicted"/>
<dbReference type="GO" id="GO:0004392">
    <property type="term" value="F:heme oxygenase (decyclizing) activity"/>
    <property type="evidence" value="ECO:0007669"/>
    <property type="project" value="InterPro"/>
</dbReference>
<dbReference type="PIRSF" id="PIRSF000343">
    <property type="entry name" value="Haem_Oase"/>
    <property type="match status" value="1"/>
</dbReference>
<dbReference type="InterPro" id="IPR002051">
    <property type="entry name" value="Haem_Oase"/>
</dbReference>
<feature type="binding site" evidence="4">
    <location>
        <position position="141"/>
    </location>
    <ligand>
        <name>heme b</name>
        <dbReference type="ChEBI" id="CHEBI:60344"/>
    </ligand>
</feature>
<dbReference type="GO" id="GO:0006788">
    <property type="term" value="P:heme oxidation"/>
    <property type="evidence" value="ECO:0007669"/>
    <property type="project" value="InterPro"/>
</dbReference>
<keyword evidence="1 4" id="KW-0349">Heme</keyword>
<feature type="binding site" evidence="4">
    <location>
        <position position="26"/>
    </location>
    <ligand>
        <name>heme b</name>
        <dbReference type="ChEBI" id="CHEBI:60344"/>
    </ligand>
</feature>
<dbReference type="GO" id="GO:0020037">
    <property type="term" value="F:heme binding"/>
    <property type="evidence" value="ECO:0007669"/>
    <property type="project" value="TreeGrafter"/>
</dbReference>
<evidence type="ECO:0000256" key="1">
    <source>
        <dbReference type="ARBA" id="ARBA00022617"/>
    </source>
</evidence>
<sequence length="224" mass="24031">MDDSPVFSVDQARSTEAPPALATALRHATHDLHRDAERSGVVAQMLRGTITRDQYAGLLRNLLPAYQQIEHGLEQHRDHPHLRALALPAVYRAAALQSDLAALAGPDWAGTLPLLQAGRAYADRIAHATATAPALLIAHGYVRYLGDLNGGQMLQRRLGTALGLDDTALAFYRFEAIPDLAAFRRAYRDAIDAIRLDTDATAAVLAEAQAAFQANIAVSVALAA</sequence>